<dbReference type="InterPro" id="IPR001862">
    <property type="entry name" value="MAC_perforin"/>
</dbReference>
<dbReference type="InterPro" id="IPR020863">
    <property type="entry name" value="MACPF_CS"/>
</dbReference>
<dbReference type="GO" id="GO:0044218">
    <property type="term" value="C:other organism cell membrane"/>
    <property type="evidence" value="ECO:0007669"/>
    <property type="project" value="UniProtKB-KW"/>
</dbReference>
<keyword evidence="8" id="KW-1052">Target cell membrane</keyword>
<keyword evidence="7" id="KW-0245">EGF-like domain</keyword>
<dbReference type="PROSITE" id="PS50068">
    <property type="entry name" value="LDLRA_2"/>
    <property type="match status" value="1"/>
</dbReference>
<keyword evidence="17" id="KW-0179">Complement alternate pathway</keyword>
<keyword evidence="15" id="KW-0472">Membrane</keyword>
<evidence type="ECO:0000256" key="2">
    <source>
        <dbReference type="ARBA" id="ARBA00004613"/>
    </source>
</evidence>
<comment type="subcellular location">
    <subcellularLocation>
        <location evidence="2">Secreted</location>
    </subcellularLocation>
    <subcellularLocation>
        <location evidence="1">Target cell membrane</location>
        <topology evidence="1">Multi-pass membrane protein</topology>
    </subcellularLocation>
</comment>
<dbReference type="AlphaFoldDB" id="A0A8T3E5I0"/>
<evidence type="ECO:0000256" key="13">
    <source>
        <dbReference type="ARBA" id="ARBA00022875"/>
    </source>
</evidence>
<keyword evidence="18" id="KW-0325">Glycoprotein</keyword>
<dbReference type="PRINTS" id="PR00764">
    <property type="entry name" value="COMPLEMENTC9"/>
</dbReference>
<sequence length="586" mass="65899">MKTAAVFVTFGFLSNVAFVLGNIRMRTVREVEGPAEINCKMSPWSEWTACDPCQKKQFRSRRIENFGQFNGLVCNQPLGDRRSCKNEIDCPKEETPPCSSTEFQCESGECIKKRLVCNGDNDCGDFSDEDVCDEEPRRPCGKNDLELSEMARGAGHGINMLGSDPRENAFNNEFYNGVCNYVRDPKTLEKLRYPWNVMTLTYEANVHETYSKEVYEHSSMMLKEILDETTFSLNAELSFKFSATEQTPGKNNSTKLGLGYKYNKAITTLTSESLSKDKSFMRVKGQIQVGTFRMRSRNPVMKDTFREDVFYLPLEYTKGEYFRFLEDYGTHYAISGKEGGEYELIYVLNKEVMKRKSLTTKDVQHCITPSVSFDSADKATDTHAELKADYCKKDNEKIGGMADDGALIHEVVASIRGGLPETIAALKTKIENTGVMDVDTYVKWAKTLGNAPLLIHSQPEGIENLIPLTMANAEAKKENLRRALQEYIAEYSVCKCQPCKNGGTVMMVNGECICLCPAQFKGWACEQLKDPMLTHYERTAVQEGNWGCWTSWSTCTEGRRSRTRSCNTNGLSGGTCKGSTADSDYC</sequence>
<proteinExistence type="inferred from homology"/>
<evidence type="ECO:0000256" key="4">
    <source>
        <dbReference type="ARBA" id="ARBA00018261"/>
    </source>
</evidence>
<accession>A0A8T3E5I0</accession>
<feature type="disulfide bond" evidence="22">
    <location>
        <begin position="98"/>
        <end position="110"/>
    </location>
</feature>
<evidence type="ECO:0000256" key="1">
    <source>
        <dbReference type="ARBA" id="ARBA00004276"/>
    </source>
</evidence>
<dbReference type="GO" id="GO:0006957">
    <property type="term" value="P:complement activation, alternative pathway"/>
    <property type="evidence" value="ECO:0007669"/>
    <property type="project" value="UniProtKB-KW"/>
</dbReference>
<dbReference type="PROSITE" id="PS50092">
    <property type="entry name" value="TSP1"/>
    <property type="match status" value="2"/>
</dbReference>
<dbReference type="InterPro" id="IPR036055">
    <property type="entry name" value="LDL_receptor-like_sf"/>
</dbReference>
<keyword evidence="5" id="KW-1134">Transmembrane beta strand</keyword>
<dbReference type="SUPFAM" id="SSF57196">
    <property type="entry name" value="EGF/Laminin"/>
    <property type="match status" value="1"/>
</dbReference>
<comment type="function">
    <text evidence="20">Pore-forming component of the membrane attack complex (MAC), a multiprotein complex activated by the complement cascade, which inserts into a target cell membrane and forms a pore, leading to target cell membrane rupture and cell lysis. The MAC is initiated by proteolytic cleavage of C5 into complement C5b in response to the classical, alternative, lectin and GZMK complement pathways. The complement pathways consist in a cascade of proteins that leads to phagocytosis and breakdown of pathogens and signaling that strengthens the adaptive immune system. Constitutes the pore-forming subunit of the MAC complex: during MAC assembly, C9 associates with the C5b8 intermediate complex, and polymerizes to complete the pore.</text>
</comment>
<dbReference type="Gene3D" id="4.10.400.10">
    <property type="entry name" value="Low-density Lipoprotein Receptor"/>
    <property type="match status" value="1"/>
</dbReference>
<evidence type="ECO:0000256" key="22">
    <source>
        <dbReference type="PROSITE-ProRule" id="PRU00124"/>
    </source>
</evidence>
<evidence type="ECO:0000256" key="16">
    <source>
        <dbReference type="ARBA" id="ARBA00023157"/>
    </source>
</evidence>
<evidence type="ECO:0000256" key="5">
    <source>
        <dbReference type="ARBA" id="ARBA00022452"/>
    </source>
</evidence>
<dbReference type="GO" id="GO:0005576">
    <property type="term" value="C:extracellular region"/>
    <property type="evidence" value="ECO:0007669"/>
    <property type="project" value="UniProtKB-SubCell"/>
</dbReference>
<evidence type="ECO:0000313" key="25">
    <source>
        <dbReference type="Proteomes" id="UP000829720"/>
    </source>
</evidence>
<dbReference type="Gene3D" id="2.10.25.10">
    <property type="entry name" value="Laminin"/>
    <property type="match status" value="1"/>
</dbReference>
<keyword evidence="16 22" id="KW-1015">Disulfide bond</keyword>
<dbReference type="OrthoDB" id="10037824at2759"/>
<dbReference type="PANTHER" id="PTHR45742">
    <property type="entry name" value="COMPLEMENT COMPONENT C6"/>
    <property type="match status" value="1"/>
</dbReference>
<name>A0A8T3E5I0_9TELE</name>
<dbReference type="EMBL" id="JAERUA010000001">
    <property type="protein sequence ID" value="KAI1904701.1"/>
    <property type="molecule type" value="Genomic_DNA"/>
</dbReference>
<dbReference type="Proteomes" id="UP000829720">
    <property type="component" value="Unassembled WGS sequence"/>
</dbReference>
<comment type="caution">
    <text evidence="24">The sequence shown here is derived from an EMBL/GenBank/DDBJ whole genome shotgun (WGS) entry which is preliminary data.</text>
</comment>
<keyword evidence="25" id="KW-1185">Reference proteome</keyword>
<dbReference type="CDD" id="cd00112">
    <property type="entry name" value="LDLa"/>
    <property type="match status" value="1"/>
</dbReference>
<organism evidence="24 25">
    <name type="scientific">Albula goreensis</name>
    <dbReference type="NCBI Taxonomy" id="1534307"/>
    <lineage>
        <taxon>Eukaryota</taxon>
        <taxon>Metazoa</taxon>
        <taxon>Chordata</taxon>
        <taxon>Craniata</taxon>
        <taxon>Vertebrata</taxon>
        <taxon>Euteleostomi</taxon>
        <taxon>Actinopterygii</taxon>
        <taxon>Neopterygii</taxon>
        <taxon>Teleostei</taxon>
        <taxon>Albuliformes</taxon>
        <taxon>Albulidae</taxon>
        <taxon>Albula</taxon>
    </lineage>
</organism>
<dbReference type="GO" id="GO:0006958">
    <property type="term" value="P:complement activation, classical pathway"/>
    <property type="evidence" value="ECO:0007669"/>
    <property type="project" value="UniProtKB-KW"/>
</dbReference>
<dbReference type="PANTHER" id="PTHR45742:SF3">
    <property type="entry name" value="COMPLEMENT COMPONENT C9"/>
    <property type="match status" value="1"/>
</dbReference>
<evidence type="ECO:0000256" key="18">
    <source>
        <dbReference type="ARBA" id="ARBA00023180"/>
    </source>
</evidence>
<evidence type="ECO:0000256" key="15">
    <source>
        <dbReference type="ARBA" id="ARBA00023136"/>
    </source>
</evidence>
<gene>
    <name evidence="24" type="ORF">AGOR_G00008420</name>
</gene>
<evidence type="ECO:0000313" key="24">
    <source>
        <dbReference type="EMBL" id="KAI1904701.1"/>
    </source>
</evidence>
<dbReference type="InterPro" id="IPR036383">
    <property type="entry name" value="TSP1_rpt_sf"/>
</dbReference>
<dbReference type="SUPFAM" id="SSF82895">
    <property type="entry name" value="TSP-1 type 1 repeat"/>
    <property type="match status" value="1"/>
</dbReference>
<dbReference type="Pfam" id="PF01823">
    <property type="entry name" value="MACPF"/>
    <property type="match status" value="1"/>
</dbReference>
<dbReference type="GO" id="GO:0005579">
    <property type="term" value="C:membrane attack complex"/>
    <property type="evidence" value="ECO:0007669"/>
    <property type="project" value="UniProtKB-KW"/>
</dbReference>
<evidence type="ECO:0000256" key="19">
    <source>
        <dbReference type="ARBA" id="ARBA00023298"/>
    </source>
</evidence>
<evidence type="ECO:0000256" key="20">
    <source>
        <dbReference type="ARBA" id="ARBA00093294"/>
    </source>
</evidence>
<comment type="similarity">
    <text evidence="3">Belongs to the complement C6/C7/C8/C9 family.</text>
</comment>
<keyword evidence="10" id="KW-0812">Transmembrane</keyword>
<keyword evidence="19" id="KW-1053">Target membrane</keyword>
<evidence type="ECO:0000256" key="9">
    <source>
        <dbReference type="ARBA" id="ARBA00022588"/>
    </source>
</evidence>
<keyword evidence="14" id="KW-0473">Membrane attack complex</keyword>
<dbReference type="InterPro" id="IPR023415">
    <property type="entry name" value="LDLR_class-A_CS"/>
</dbReference>
<keyword evidence="9" id="KW-0399">Innate immunity</keyword>
<keyword evidence="12" id="KW-0391">Immunity</keyword>
<evidence type="ECO:0000256" key="10">
    <source>
        <dbReference type="ARBA" id="ARBA00022692"/>
    </source>
</evidence>
<comment type="subunit">
    <text evidence="21">Homooligomer; about 20 C9 chains oligomerize to give rise to a huge beta-barrel that forms a 100 Angstrom diameter pore in target membranes. Component of the membrane attack complex (MAC), composed of complement C5b, C6, C7, C8A, C8B, C8G and multiple copies of the pore-forming subunit C9.</text>
</comment>
<dbReference type="InterPro" id="IPR020864">
    <property type="entry name" value="MACPF"/>
</dbReference>
<dbReference type="Pfam" id="PF00057">
    <property type="entry name" value="Ldl_recept_a"/>
    <property type="match status" value="1"/>
</dbReference>
<dbReference type="InterPro" id="IPR000884">
    <property type="entry name" value="TSP1_rpt"/>
</dbReference>
<reference evidence="24" key="1">
    <citation type="submission" date="2021-01" db="EMBL/GenBank/DDBJ databases">
        <authorList>
            <person name="Zahm M."/>
            <person name="Roques C."/>
            <person name="Cabau C."/>
            <person name="Klopp C."/>
            <person name="Donnadieu C."/>
            <person name="Jouanno E."/>
            <person name="Lampietro C."/>
            <person name="Louis A."/>
            <person name="Herpin A."/>
            <person name="Echchiki A."/>
            <person name="Berthelot C."/>
            <person name="Parey E."/>
            <person name="Roest-Crollius H."/>
            <person name="Braasch I."/>
            <person name="Postlethwait J."/>
            <person name="Bobe J."/>
            <person name="Montfort J."/>
            <person name="Bouchez O."/>
            <person name="Begum T."/>
            <person name="Mejri S."/>
            <person name="Adams A."/>
            <person name="Chen W.-J."/>
            <person name="Guiguen Y."/>
        </authorList>
    </citation>
    <scope>NUCLEOTIDE SEQUENCE</scope>
    <source>
        <tissue evidence="24">Blood</tissue>
    </source>
</reference>
<evidence type="ECO:0000256" key="14">
    <source>
        <dbReference type="ARBA" id="ARBA00023058"/>
    </source>
</evidence>
<feature type="domain" description="MACPF" evidence="23">
    <location>
        <begin position="136"/>
        <end position="495"/>
    </location>
</feature>
<keyword evidence="6" id="KW-0964">Secreted</keyword>
<evidence type="ECO:0000256" key="7">
    <source>
        <dbReference type="ARBA" id="ARBA00022536"/>
    </source>
</evidence>
<dbReference type="GO" id="GO:0031640">
    <property type="term" value="P:killing of cells of another organism"/>
    <property type="evidence" value="ECO:0007669"/>
    <property type="project" value="UniProtKB-KW"/>
</dbReference>
<evidence type="ECO:0000256" key="12">
    <source>
        <dbReference type="ARBA" id="ARBA00022859"/>
    </source>
</evidence>
<protein>
    <recommendedName>
        <fullName evidence="4">Complement component C9</fullName>
    </recommendedName>
</protein>
<keyword evidence="13" id="KW-0180">Complement pathway</keyword>
<evidence type="ECO:0000259" key="23">
    <source>
        <dbReference type="PROSITE" id="PS51412"/>
    </source>
</evidence>
<dbReference type="SMART" id="SM00457">
    <property type="entry name" value="MACPF"/>
    <property type="match status" value="1"/>
</dbReference>
<evidence type="ECO:0000256" key="17">
    <source>
        <dbReference type="ARBA" id="ARBA00023162"/>
    </source>
</evidence>
<dbReference type="SMART" id="SM00209">
    <property type="entry name" value="TSP1"/>
    <property type="match status" value="1"/>
</dbReference>
<dbReference type="Gene3D" id="2.20.100.10">
    <property type="entry name" value="Thrombospondin type-1 (TSP1) repeat"/>
    <property type="match status" value="1"/>
</dbReference>
<keyword evidence="11" id="KW-0204">Cytolysis</keyword>
<evidence type="ECO:0000256" key="11">
    <source>
        <dbReference type="ARBA" id="ARBA00022852"/>
    </source>
</evidence>
<evidence type="ECO:0000256" key="3">
    <source>
        <dbReference type="ARBA" id="ARBA00009214"/>
    </source>
</evidence>
<feature type="disulfide bond" evidence="22">
    <location>
        <begin position="117"/>
        <end position="132"/>
    </location>
</feature>
<dbReference type="InterPro" id="IPR002172">
    <property type="entry name" value="LDrepeatLR_classA_rpt"/>
</dbReference>
<evidence type="ECO:0000256" key="8">
    <source>
        <dbReference type="ARBA" id="ARBA00022537"/>
    </source>
</evidence>
<dbReference type="PROSITE" id="PS51412">
    <property type="entry name" value="MACPF_2"/>
    <property type="match status" value="1"/>
</dbReference>
<dbReference type="SUPFAM" id="SSF57424">
    <property type="entry name" value="LDL receptor-like module"/>
    <property type="match status" value="1"/>
</dbReference>
<dbReference type="SMART" id="SM00192">
    <property type="entry name" value="LDLa"/>
    <property type="match status" value="1"/>
</dbReference>
<feature type="disulfide bond" evidence="22">
    <location>
        <begin position="105"/>
        <end position="123"/>
    </location>
</feature>
<dbReference type="PROSITE" id="PS00279">
    <property type="entry name" value="MACPF_1"/>
    <property type="match status" value="1"/>
</dbReference>
<evidence type="ECO:0000256" key="6">
    <source>
        <dbReference type="ARBA" id="ARBA00022525"/>
    </source>
</evidence>
<evidence type="ECO:0000256" key="21">
    <source>
        <dbReference type="ARBA" id="ARBA00093512"/>
    </source>
</evidence>
<dbReference type="PROSITE" id="PS01209">
    <property type="entry name" value="LDLRA_1"/>
    <property type="match status" value="1"/>
</dbReference>